<dbReference type="Proteomes" id="UP000016638">
    <property type="component" value="Unassembled WGS sequence"/>
</dbReference>
<evidence type="ECO:0000313" key="2">
    <source>
        <dbReference type="Proteomes" id="UP000016638"/>
    </source>
</evidence>
<organism evidence="1 2">
    <name type="scientific">Olsenella profusa F0195</name>
    <dbReference type="NCBI Taxonomy" id="1125712"/>
    <lineage>
        <taxon>Bacteria</taxon>
        <taxon>Bacillati</taxon>
        <taxon>Actinomycetota</taxon>
        <taxon>Coriobacteriia</taxon>
        <taxon>Coriobacteriales</taxon>
        <taxon>Atopobiaceae</taxon>
        <taxon>Olsenella</taxon>
    </lineage>
</organism>
<dbReference type="EMBL" id="AWEZ01000045">
    <property type="protein sequence ID" value="ERL08376.1"/>
    <property type="molecule type" value="Genomic_DNA"/>
</dbReference>
<comment type="caution">
    <text evidence="1">The sequence shown here is derived from an EMBL/GenBank/DDBJ whole genome shotgun (WGS) entry which is preliminary data.</text>
</comment>
<protein>
    <submittedName>
        <fullName evidence="1">Uncharacterized protein</fullName>
    </submittedName>
</protein>
<evidence type="ECO:0000313" key="1">
    <source>
        <dbReference type="EMBL" id="ERL08376.1"/>
    </source>
</evidence>
<dbReference type="STRING" id="1125712.HMPREF1316_0039"/>
<sequence length="49" mass="5292">MPYDAARKANGTRSYIEPSRASCCEDPRVLAICGTSIPCMGQGERGVWS</sequence>
<reference evidence="1 2" key="1">
    <citation type="submission" date="2013-08" db="EMBL/GenBank/DDBJ databases">
        <authorList>
            <person name="Durkin A.S."/>
            <person name="Haft D.R."/>
            <person name="McCorrison J."/>
            <person name="Torralba M."/>
            <person name="Gillis M."/>
            <person name="Haft D.H."/>
            <person name="Methe B."/>
            <person name="Sutton G."/>
            <person name="Nelson K.E."/>
        </authorList>
    </citation>
    <scope>NUCLEOTIDE SEQUENCE [LARGE SCALE GENOMIC DNA]</scope>
    <source>
        <strain evidence="1 2">F0195</strain>
    </source>
</reference>
<gene>
    <name evidence="1" type="ORF">HMPREF1316_0039</name>
</gene>
<keyword evidence="2" id="KW-1185">Reference proteome</keyword>
<dbReference type="AlphaFoldDB" id="U2V6X2"/>
<name>U2V6X2_9ACTN</name>
<proteinExistence type="predicted"/>
<accession>U2V6X2</accession>